<gene>
    <name evidence="1" type="ORF">V9Z47_04015</name>
</gene>
<protein>
    <submittedName>
        <fullName evidence="1">PT domain-containing protein</fullName>
    </submittedName>
</protein>
<dbReference type="Proteomes" id="UP001383096">
    <property type="component" value="Chromosome"/>
</dbReference>
<dbReference type="SUPFAM" id="SSF53474">
    <property type="entry name" value="alpha/beta-Hydrolases"/>
    <property type="match status" value="1"/>
</dbReference>
<accession>A0AAX4LDW3</accession>
<name>A0AAX4LDW3_ECOLX</name>
<dbReference type="InterPro" id="IPR029058">
    <property type="entry name" value="AB_hydrolase_fold"/>
</dbReference>
<dbReference type="RefSeq" id="WP_141116117.1">
    <property type="nucleotide sequence ID" value="NZ_BFLU01000093.1"/>
</dbReference>
<proteinExistence type="predicted"/>
<dbReference type="EMBL" id="CP146670">
    <property type="protein sequence ID" value="WWX72248.1"/>
    <property type="molecule type" value="Genomic_DNA"/>
</dbReference>
<reference evidence="1" key="1">
    <citation type="submission" date="2024-03" db="EMBL/GenBank/DDBJ databases">
        <title>Epithelial relay of microbial signals coordinates intestinal macrophage supported barrier repair.</title>
        <authorList>
            <person name="Tsai M.T."/>
        </authorList>
    </citation>
    <scope>NUCLEOTIDE SEQUENCE</scope>
    <source>
        <strain evidence="1">MS 21-1</strain>
    </source>
</reference>
<evidence type="ECO:0000313" key="2">
    <source>
        <dbReference type="Proteomes" id="UP001383096"/>
    </source>
</evidence>
<sequence length="435" mass="50665">MKKFLHLLFNEHSSSEHARDILIINGCEIPVFLKKGRWLTNICVDADSDIKLKNKNENIQLLLTLEKKFHPDQIAFDQKHSIISHSLEKESVYYSVYGNIHSPNKILITFPGVSNLDNVHHRLSALTSLHSKLKNVLVIAFQDKEGVYGNYMFKTLTNYRIRPIVVSLIYGLKTKFSLKNEDIIFYGNSKGATIAIDYISLFPDSYFFIDIPQLDLYNYKSQNHIFRYTLGEEARKYYVYKESLTKLENNRVFYSFGENDHDSSCSIPIKNFSGINVSMLKDMKHSGSAMELVKKNFVKILQLITGRTAIIRPTISVKCFFKNERLYFNRLLPAFDNIQKIEHVYAEINFQPINQSTNQPINQSTNQPINQSTNVSLNKHYDRVLRVYWKYGFDILRHLTCGEYRISLHVYYNYNEFIYPLDKKIIVSSGNVVVI</sequence>
<evidence type="ECO:0000313" key="1">
    <source>
        <dbReference type="EMBL" id="WWX72248.1"/>
    </source>
</evidence>
<dbReference type="AlphaFoldDB" id="A0AAX4LDW3"/>
<organism evidence="1 2">
    <name type="scientific">Escherichia coli</name>
    <dbReference type="NCBI Taxonomy" id="562"/>
    <lineage>
        <taxon>Bacteria</taxon>
        <taxon>Pseudomonadati</taxon>
        <taxon>Pseudomonadota</taxon>
        <taxon>Gammaproteobacteria</taxon>
        <taxon>Enterobacterales</taxon>
        <taxon>Enterobacteriaceae</taxon>
        <taxon>Escherichia</taxon>
    </lineage>
</organism>